<gene>
    <name evidence="10" type="primary">LIA1</name>
    <name evidence="12" type="ORF">M896_070550</name>
</gene>
<dbReference type="InParanoid" id="A0A0B2UKB0"/>
<comment type="cofactor">
    <cofactor evidence="10">
        <name>Fe(2+)</name>
        <dbReference type="ChEBI" id="CHEBI:29033"/>
    </cofactor>
    <text evidence="10">Binds 2 Fe(2+) ions per subunit.</text>
</comment>
<proteinExistence type="inferred from homology"/>
<evidence type="ECO:0000256" key="2">
    <source>
        <dbReference type="ARBA" id="ARBA00005041"/>
    </source>
</evidence>
<keyword evidence="4" id="KW-0677">Repeat</keyword>
<comment type="similarity">
    <text evidence="10">Belongs to the deoxyhypusine hydroxylase family.</text>
</comment>
<keyword evidence="6 10" id="KW-0408">Iron</keyword>
<dbReference type="EC" id="1.14.99.29" evidence="10"/>
<dbReference type="VEuPathDB" id="MicrosporidiaDB:M896_070550"/>
<accession>A0A0B2UKB0</accession>
<dbReference type="OrthoDB" id="421002at2759"/>
<comment type="catalytic activity">
    <reaction evidence="1 10">
        <text>[eIF5A protein]-deoxyhypusine + AH2 + O2 = [eIF5A protein]-hypusine + A + H2O</text>
        <dbReference type="Rhea" id="RHEA:14101"/>
        <dbReference type="Rhea" id="RHEA-COMP:10144"/>
        <dbReference type="Rhea" id="RHEA-COMP:12592"/>
        <dbReference type="ChEBI" id="CHEBI:13193"/>
        <dbReference type="ChEBI" id="CHEBI:15377"/>
        <dbReference type="ChEBI" id="CHEBI:15379"/>
        <dbReference type="ChEBI" id="CHEBI:17499"/>
        <dbReference type="ChEBI" id="CHEBI:82657"/>
        <dbReference type="ChEBI" id="CHEBI:91175"/>
        <dbReference type="EC" id="1.14.99.29"/>
    </reaction>
</comment>
<feature type="binding site" evidence="10">
    <location>
        <position position="85"/>
    </location>
    <ligand>
        <name>Fe cation</name>
        <dbReference type="ChEBI" id="CHEBI:24875"/>
        <label>1</label>
    </ligand>
</feature>
<dbReference type="GO" id="GO:0046872">
    <property type="term" value="F:metal ion binding"/>
    <property type="evidence" value="ECO:0007669"/>
    <property type="project" value="UniProtKB-KW"/>
</dbReference>
<dbReference type="UniPathway" id="UPA00354"/>
<evidence type="ECO:0000256" key="7">
    <source>
        <dbReference type="ARBA" id="ARBA00023033"/>
    </source>
</evidence>
<dbReference type="PROSITE" id="PS50077">
    <property type="entry name" value="HEAT_REPEAT"/>
    <property type="match status" value="1"/>
</dbReference>
<evidence type="ECO:0000256" key="3">
    <source>
        <dbReference type="ARBA" id="ARBA00022723"/>
    </source>
</evidence>
<name>A0A0B2UKB0_9MICR</name>
<comment type="subcellular location">
    <subcellularLocation>
        <location evidence="10">Cytoplasm</location>
    </subcellularLocation>
    <subcellularLocation>
        <location evidence="10">Nucleus</location>
    </subcellularLocation>
</comment>
<evidence type="ECO:0000256" key="10">
    <source>
        <dbReference type="HAMAP-Rule" id="MF_03101"/>
    </source>
</evidence>
<dbReference type="Gene3D" id="1.25.10.10">
    <property type="entry name" value="Leucine-rich Repeat Variant"/>
    <property type="match status" value="2"/>
</dbReference>
<dbReference type="HOGENOM" id="CLU_053974_0_0_1"/>
<dbReference type="InterPro" id="IPR011989">
    <property type="entry name" value="ARM-like"/>
</dbReference>
<organism evidence="12 13">
    <name type="scientific">Ordospora colligata OC4</name>
    <dbReference type="NCBI Taxonomy" id="1354746"/>
    <lineage>
        <taxon>Eukaryota</taxon>
        <taxon>Fungi</taxon>
        <taxon>Fungi incertae sedis</taxon>
        <taxon>Microsporidia</taxon>
        <taxon>Ordosporidae</taxon>
        <taxon>Ordospora</taxon>
    </lineage>
</organism>
<dbReference type="InterPro" id="IPR016024">
    <property type="entry name" value="ARM-type_fold"/>
</dbReference>
<evidence type="ECO:0000256" key="9">
    <source>
        <dbReference type="ARBA" id="ARBA00045876"/>
    </source>
</evidence>
<keyword evidence="10" id="KW-0539">Nucleus</keyword>
<protein>
    <recommendedName>
        <fullName evidence="10">Deoxyhypusine hydroxylase</fullName>
        <shortName evidence="10">DOHH</shortName>
        <ecNumber evidence="10">1.14.99.29</ecNumber>
    </recommendedName>
    <alternativeName>
        <fullName evidence="10">Deoxyhypusine dioxygenase</fullName>
    </alternativeName>
    <alternativeName>
        <fullName evidence="10">Deoxyhypusine monooxygenase</fullName>
    </alternativeName>
</protein>
<dbReference type="STRING" id="1354746.A0A0B2UKB0"/>
<dbReference type="RefSeq" id="XP_014563529.1">
    <property type="nucleotide sequence ID" value="XM_014708043.1"/>
</dbReference>
<dbReference type="HAMAP" id="MF_03101">
    <property type="entry name" value="Deoxyhypusine_hydroxylase"/>
    <property type="match status" value="1"/>
</dbReference>
<dbReference type="PANTHER" id="PTHR12697:SF5">
    <property type="entry name" value="DEOXYHYPUSINE HYDROXYLASE"/>
    <property type="match status" value="1"/>
</dbReference>
<dbReference type="GO" id="GO:0005737">
    <property type="term" value="C:cytoplasm"/>
    <property type="evidence" value="ECO:0007669"/>
    <property type="project" value="UniProtKB-SubCell"/>
</dbReference>
<dbReference type="SMART" id="SM00567">
    <property type="entry name" value="EZ_HEAT"/>
    <property type="match status" value="5"/>
</dbReference>
<evidence type="ECO:0000256" key="6">
    <source>
        <dbReference type="ARBA" id="ARBA00023004"/>
    </source>
</evidence>
<keyword evidence="10" id="KW-0963">Cytoplasm</keyword>
<dbReference type="InterPro" id="IPR027517">
    <property type="entry name" value="Deoxyhypusine_hydroxylase"/>
</dbReference>
<evidence type="ECO:0000256" key="4">
    <source>
        <dbReference type="ARBA" id="ARBA00022737"/>
    </source>
</evidence>
<evidence type="ECO:0000313" key="13">
    <source>
        <dbReference type="Proteomes" id="UP000031056"/>
    </source>
</evidence>
<keyword evidence="5 10" id="KW-0560">Oxidoreductase</keyword>
<feature type="binding site" evidence="10">
    <location>
        <position position="53"/>
    </location>
    <ligand>
        <name>Fe cation</name>
        <dbReference type="ChEBI" id="CHEBI:24875"/>
        <label>1</label>
    </ligand>
</feature>
<feature type="binding site" evidence="10">
    <location>
        <position position="86"/>
    </location>
    <ligand>
        <name>Fe cation</name>
        <dbReference type="ChEBI" id="CHEBI:24875"/>
        <label>1</label>
    </ligand>
</feature>
<sequence>MEVVAAANIIKDDEISIAKRMRALFYLRNEMTPESVNAIAGGFKCKSVLLKHEVAYVLGQMCLDESKDILMRVLSDETEDEIVRHEAGEALGNYELSEDILQILEKYSEHPKKPISETCYIAKMNIRERGYLKGNMSKHDSRDPAPPLNSNFEDAKRILLDSSECMYKRYQAMFFLRDLGSSDAVHALGEAMSDCSSLFKHEISFVFGQMRNIESIPYLIRKMNDANEHGMVRHECAEALGAIGNEVALEELVKHIEDPCDILRESVEVAVDIHNYITSEELEYCKC</sequence>
<dbReference type="PANTHER" id="PTHR12697">
    <property type="entry name" value="PBS LYASE HEAT-LIKE PROTEIN"/>
    <property type="match status" value="1"/>
</dbReference>
<feature type="binding site" evidence="10">
    <location>
        <position position="234"/>
    </location>
    <ligand>
        <name>Fe cation</name>
        <dbReference type="ChEBI" id="CHEBI:24875"/>
        <label>2</label>
    </ligand>
</feature>
<evidence type="ECO:0000256" key="11">
    <source>
        <dbReference type="PROSITE-ProRule" id="PRU00103"/>
    </source>
</evidence>
<dbReference type="AlphaFoldDB" id="A0A0B2UKB0"/>
<dbReference type="Proteomes" id="UP000031056">
    <property type="component" value="Unassembled WGS sequence"/>
</dbReference>
<evidence type="ECO:0000256" key="8">
    <source>
        <dbReference type="ARBA" id="ARBA00023256"/>
    </source>
</evidence>
<evidence type="ECO:0000313" key="12">
    <source>
        <dbReference type="EMBL" id="KHN69487.1"/>
    </source>
</evidence>
<comment type="function">
    <text evidence="9">Catalyzes the hydroxylation of the N(6)-(4-aminobutyl)-L-lysine intermediate produced by deoxyhypusine synthase/DHPS on a critical lysine of the eukaryotic translation initiation factor 5A/eIF-5A. This is the second step of the post-translational modification of that lysine into an unusual amino acid residue named hypusine. Hypusination is unique to mature eIF-5A factor and is essential for its function.</text>
</comment>
<dbReference type="EMBL" id="JOKQ01000007">
    <property type="protein sequence ID" value="KHN69487.1"/>
    <property type="molecule type" value="Genomic_DNA"/>
</dbReference>
<feature type="binding site" evidence="10">
    <location>
        <position position="52"/>
    </location>
    <ligand>
        <name>Fe cation</name>
        <dbReference type="ChEBI" id="CHEBI:24875"/>
        <label>1</label>
    </ligand>
</feature>
<comment type="function">
    <text evidence="10">Catalyzes the hydroxylation of the N(6)-(4-aminobutyl)-L-lysine intermediate to form hypusine, an essential post-translational modification only found in mature eIF-5A factor.</text>
</comment>
<keyword evidence="13" id="KW-1185">Reference proteome</keyword>
<feature type="binding site" evidence="10">
    <location>
        <position position="201"/>
    </location>
    <ligand>
        <name>Fe cation</name>
        <dbReference type="ChEBI" id="CHEBI:24875"/>
        <label>2</label>
    </ligand>
</feature>
<dbReference type="FunCoup" id="A0A0B2UKB0">
    <property type="interactions" value="138"/>
</dbReference>
<feature type="repeat" description="HEAT" evidence="11">
    <location>
        <begin position="215"/>
        <end position="255"/>
    </location>
</feature>
<comment type="pathway">
    <text evidence="2 10">Protein modification; eIF5A hypusination.</text>
</comment>
<dbReference type="Pfam" id="PF13646">
    <property type="entry name" value="HEAT_2"/>
    <property type="match status" value="1"/>
</dbReference>
<dbReference type="SUPFAM" id="SSF48371">
    <property type="entry name" value="ARM repeat"/>
    <property type="match status" value="2"/>
</dbReference>
<dbReference type="InterPro" id="IPR004155">
    <property type="entry name" value="PBS_lyase_HEAT"/>
</dbReference>
<comment type="caution">
    <text evidence="12">The sequence shown here is derived from an EMBL/GenBank/DDBJ whole genome shotgun (WGS) entry which is preliminary data.</text>
</comment>
<feature type="binding site" evidence="10">
    <location>
        <position position="202"/>
    </location>
    <ligand>
        <name>Fe cation</name>
        <dbReference type="ChEBI" id="CHEBI:24875"/>
        <label>2</label>
    </ligand>
</feature>
<feature type="binding site" evidence="10">
    <location>
        <position position="235"/>
    </location>
    <ligand>
        <name>Fe cation</name>
        <dbReference type="ChEBI" id="CHEBI:24875"/>
        <label>2</label>
    </ligand>
</feature>
<keyword evidence="8 10" id="KW-0386">Hypusine biosynthesis</keyword>
<dbReference type="InterPro" id="IPR021133">
    <property type="entry name" value="HEAT_type_2"/>
</dbReference>
<dbReference type="GO" id="GO:0019135">
    <property type="term" value="F:deoxyhypusine monooxygenase activity"/>
    <property type="evidence" value="ECO:0007669"/>
    <property type="project" value="UniProtKB-UniRule"/>
</dbReference>
<keyword evidence="7 10" id="KW-0503">Monooxygenase</keyword>
<dbReference type="GO" id="GO:0005634">
    <property type="term" value="C:nucleus"/>
    <property type="evidence" value="ECO:0007669"/>
    <property type="project" value="UniProtKB-SubCell"/>
</dbReference>
<keyword evidence="3 10" id="KW-0479">Metal-binding</keyword>
<evidence type="ECO:0000256" key="5">
    <source>
        <dbReference type="ARBA" id="ARBA00023002"/>
    </source>
</evidence>
<dbReference type="GeneID" id="26262024"/>
<evidence type="ECO:0000256" key="1">
    <source>
        <dbReference type="ARBA" id="ARBA00000068"/>
    </source>
</evidence>
<reference evidence="12 13" key="1">
    <citation type="journal article" date="2014" name="MBio">
        <title>The Ordospora colligata genome; evolution of extreme reduction in microsporidia and host-to-parasite horizontal gene transfer.</title>
        <authorList>
            <person name="Pombert J.-F."/>
            <person name="Haag K.L."/>
            <person name="Beidas S."/>
            <person name="Ebert D."/>
            <person name="Keeling P.J."/>
        </authorList>
    </citation>
    <scope>NUCLEOTIDE SEQUENCE [LARGE SCALE GENOMIC DNA]</scope>
    <source>
        <strain evidence="12 13">OC4</strain>
    </source>
</reference>